<name>A0A3E2NX80_9SPHI</name>
<keyword evidence="3" id="KW-1185">Reference proteome</keyword>
<dbReference type="Pfam" id="PF09917">
    <property type="entry name" value="DUF2147"/>
    <property type="match status" value="1"/>
</dbReference>
<feature type="domain" description="DUF2147" evidence="1">
    <location>
        <begin position="41"/>
        <end position="158"/>
    </location>
</feature>
<evidence type="ECO:0000313" key="3">
    <source>
        <dbReference type="Proteomes" id="UP000260823"/>
    </source>
</evidence>
<protein>
    <submittedName>
        <fullName evidence="2">DUF2147 domain-containing protein</fullName>
    </submittedName>
</protein>
<dbReference type="Proteomes" id="UP000260823">
    <property type="component" value="Unassembled WGS sequence"/>
</dbReference>
<gene>
    <name evidence="2" type="ORF">DYU05_08405</name>
</gene>
<dbReference type="OrthoDB" id="9814399at2"/>
<dbReference type="InterPro" id="IPR019223">
    <property type="entry name" value="DUF2147"/>
</dbReference>
<dbReference type="AlphaFoldDB" id="A0A3E2NX80"/>
<sequence length="159" mass="18252">MVEKHDVMMANKLLCSFLAFVFYSGTVYHTNNVAAADQICGKWQSQDKNLVVQIFKEDEAFKAKIIWFDNGEGEQAMHTFTDKYNPNPALRTRKVLGMNVLENLEYSADTDSWENGIIYDASSGKHYNSCAKINKDGSLNVKGYWHFKFIGKSIRFNRM</sequence>
<evidence type="ECO:0000313" key="2">
    <source>
        <dbReference type="EMBL" id="RFZ85603.1"/>
    </source>
</evidence>
<dbReference type="Gene3D" id="2.40.128.520">
    <property type="match status" value="1"/>
</dbReference>
<organism evidence="2 3">
    <name type="scientific">Mucilaginibacter terrenus</name>
    <dbReference type="NCBI Taxonomy" id="2482727"/>
    <lineage>
        <taxon>Bacteria</taxon>
        <taxon>Pseudomonadati</taxon>
        <taxon>Bacteroidota</taxon>
        <taxon>Sphingobacteriia</taxon>
        <taxon>Sphingobacteriales</taxon>
        <taxon>Sphingobacteriaceae</taxon>
        <taxon>Mucilaginibacter</taxon>
    </lineage>
</organism>
<reference evidence="2 3" key="1">
    <citation type="submission" date="2018-08" db="EMBL/GenBank/DDBJ databases">
        <title>Mucilaginibacter terrae sp. nov., isolated from manganese diggings.</title>
        <authorList>
            <person name="Huang Y."/>
            <person name="Zhou Z."/>
        </authorList>
    </citation>
    <scope>NUCLEOTIDE SEQUENCE [LARGE SCALE GENOMIC DNA]</scope>
    <source>
        <strain evidence="2 3">ZH6</strain>
    </source>
</reference>
<accession>A0A3E2NX80</accession>
<dbReference type="EMBL" id="QWDE01000001">
    <property type="protein sequence ID" value="RFZ85603.1"/>
    <property type="molecule type" value="Genomic_DNA"/>
</dbReference>
<dbReference type="PANTHER" id="PTHR36919:SF2">
    <property type="entry name" value="BLL6627 PROTEIN"/>
    <property type="match status" value="1"/>
</dbReference>
<dbReference type="PANTHER" id="PTHR36919">
    <property type="entry name" value="BLR1215 PROTEIN"/>
    <property type="match status" value="1"/>
</dbReference>
<comment type="caution">
    <text evidence="2">The sequence shown here is derived from an EMBL/GenBank/DDBJ whole genome shotgun (WGS) entry which is preliminary data.</text>
</comment>
<proteinExistence type="predicted"/>
<evidence type="ECO:0000259" key="1">
    <source>
        <dbReference type="Pfam" id="PF09917"/>
    </source>
</evidence>